<organism evidence="3 4">
    <name type="scientific">Embleya hyalina</name>
    <dbReference type="NCBI Taxonomy" id="516124"/>
    <lineage>
        <taxon>Bacteria</taxon>
        <taxon>Bacillati</taxon>
        <taxon>Actinomycetota</taxon>
        <taxon>Actinomycetes</taxon>
        <taxon>Kitasatosporales</taxon>
        <taxon>Streptomycetaceae</taxon>
        <taxon>Embleya</taxon>
    </lineage>
</organism>
<dbReference type="OrthoDB" id="4350801at2"/>
<dbReference type="RefSeq" id="WP_126643482.1">
    <property type="nucleotide sequence ID" value="NZ_BIFH01000054.1"/>
</dbReference>
<dbReference type="PANTHER" id="PTHR35526">
    <property type="entry name" value="ANTI-SIGMA-F FACTOR RSBW-RELATED"/>
    <property type="match status" value="1"/>
</dbReference>
<dbReference type="AlphaFoldDB" id="A0A401Z514"/>
<keyword evidence="4" id="KW-1185">Reference proteome</keyword>
<dbReference type="Pfam" id="PF13581">
    <property type="entry name" value="HATPase_c_2"/>
    <property type="match status" value="1"/>
</dbReference>
<evidence type="ECO:0000313" key="3">
    <source>
        <dbReference type="EMBL" id="GCE01916.1"/>
    </source>
</evidence>
<dbReference type="GO" id="GO:0004674">
    <property type="term" value="F:protein serine/threonine kinase activity"/>
    <property type="evidence" value="ECO:0007669"/>
    <property type="project" value="UniProtKB-KW"/>
</dbReference>
<dbReference type="EMBL" id="BIFH01000054">
    <property type="protein sequence ID" value="GCE01916.1"/>
    <property type="molecule type" value="Genomic_DNA"/>
</dbReference>
<dbReference type="InterPro" id="IPR050267">
    <property type="entry name" value="Anti-sigma-factor_SerPK"/>
</dbReference>
<keyword evidence="1" id="KW-0418">Kinase</keyword>
<reference evidence="3 4" key="1">
    <citation type="submission" date="2018-12" db="EMBL/GenBank/DDBJ databases">
        <title>Draft genome sequence of Embleya hyalina NBRC 13850T.</title>
        <authorList>
            <person name="Komaki H."/>
            <person name="Hosoyama A."/>
            <person name="Kimura A."/>
            <person name="Ichikawa N."/>
            <person name="Tamura T."/>
        </authorList>
    </citation>
    <scope>NUCLEOTIDE SEQUENCE [LARGE SCALE GENOMIC DNA]</scope>
    <source>
        <strain evidence="3 4">NBRC 13850</strain>
    </source>
</reference>
<proteinExistence type="predicted"/>
<gene>
    <name evidence="3" type="ORF">EHYA_09691</name>
</gene>
<dbReference type="InterPro" id="IPR003594">
    <property type="entry name" value="HATPase_dom"/>
</dbReference>
<keyword evidence="1" id="KW-0723">Serine/threonine-protein kinase</keyword>
<dbReference type="PANTHER" id="PTHR35526:SF3">
    <property type="entry name" value="ANTI-SIGMA-F FACTOR RSBW"/>
    <property type="match status" value="1"/>
</dbReference>
<dbReference type="Proteomes" id="UP000286931">
    <property type="component" value="Unassembled WGS sequence"/>
</dbReference>
<keyword evidence="1" id="KW-0808">Transferase</keyword>
<protein>
    <recommendedName>
        <fullName evidence="2">Histidine kinase/HSP90-like ATPase domain-containing protein</fullName>
    </recommendedName>
</protein>
<name>A0A401Z514_9ACTN</name>
<dbReference type="Gene3D" id="3.30.565.10">
    <property type="entry name" value="Histidine kinase-like ATPase, C-terminal domain"/>
    <property type="match status" value="1"/>
</dbReference>
<dbReference type="InterPro" id="IPR036890">
    <property type="entry name" value="HATPase_C_sf"/>
</dbReference>
<sequence length="175" mass="18294">MTGPNRDRAHARARIGAGPVEVLPFGASDLCLVRAVVRRHADAVGLGDDRPDCLVLAVHEIAACAVTPDSRPALLRCVPGAGRVVCEIHAAGDEGGGANGGRAEGGCRRRAFPRLTDKQETPGRGLWIARALCDEVEVAECAEGVVVRMTMHLTGSTGVVPTELAGRSETEGELR</sequence>
<feature type="domain" description="Histidine kinase/HSP90-like ATPase" evidence="2">
    <location>
        <begin position="32"/>
        <end position="150"/>
    </location>
</feature>
<comment type="caution">
    <text evidence="3">The sequence shown here is derived from an EMBL/GenBank/DDBJ whole genome shotgun (WGS) entry which is preliminary data.</text>
</comment>
<accession>A0A401Z514</accession>
<evidence type="ECO:0000313" key="4">
    <source>
        <dbReference type="Proteomes" id="UP000286931"/>
    </source>
</evidence>
<evidence type="ECO:0000259" key="2">
    <source>
        <dbReference type="Pfam" id="PF13581"/>
    </source>
</evidence>
<evidence type="ECO:0000256" key="1">
    <source>
        <dbReference type="ARBA" id="ARBA00022527"/>
    </source>
</evidence>